<comment type="caution">
    <text evidence="3">The sequence shown here is derived from an EMBL/GenBank/DDBJ whole genome shotgun (WGS) entry which is preliminary data.</text>
</comment>
<gene>
    <name evidence="3" type="ORF">VNO80_19418</name>
</gene>
<feature type="chain" id="PRO_5042821118" evidence="2">
    <location>
        <begin position="21"/>
        <end position="113"/>
    </location>
</feature>
<keyword evidence="2" id="KW-0732">Signal</keyword>
<reference evidence="3 4" key="1">
    <citation type="submission" date="2024-01" db="EMBL/GenBank/DDBJ databases">
        <title>The genomes of 5 underutilized Papilionoideae crops provide insights into root nodulation and disease resistanc.</title>
        <authorList>
            <person name="Jiang F."/>
        </authorList>
    </citation>
    <scope>NUCLEOTIDE SEQUENCE [LARGE SCALE GENOMIC DNA]</scope>
    <source>
        <strain evidence="3">JINMINGXINNONG_FW02</strain>
        <tissue evidence="3">Leaves</tissue>
    </source>
</reference>
<feature type="signal peptide" evidence="2">
    <location>
        <begin position="1"/>
        <end position="20"/>
    </location>
</feature>
<organism evidence="3 4">
    <name type="scientific">Phaseolus coccineus</name>
    <name type="common">Scarlet runner bean</name>
    <name type="synonym">Phaseolus multiflorus</name>
    <dbReference type="NCBI Taxonomy" id="3886"/>
    <lineage>
        <taxon>Eukaryota</taxon>
        <taxon>Viridiplantae</taxon>
        <taxon>Streptophyta</taxon>
        <taxon>Embryophyta</taxon>
        <taxon>Tracheophyta</taxon>
        <taxon>Spermatophyta</taxon>
        <taxon>Magnoliopsida</taxon>
        <taxon>eudicotyledons</taxon>
        <taxon>Gunneridae</taxon>
        <taxon>Pentapetalae</taxon>
        <taxon>rosids</taxon>
        <taxon>fabids</taxon>
        <taxon>Fabales</taxon>
        <taxon>Fabaceae</taxon>
        <taxon>Papilionoideae</taxon>
        <taxon>50 kb inversion clade</taxon>
        <taxon>NPAAA clade</taxon>
        <taxon>indigoferoid/millettioid clade</taxon>
        <taxon>Phaseoleae</taxon>
        <taxon>Phaseolus</taxon>
    </lineage>
</organism>
<feature type="region of interest" description="Disordered" evidence="1">
    <location>
        <begin position="36"/>
        <end position="55"/>
    </location>
</feature>
<evidence type="ECO:0000256" key="1">
    <source>
        <dbReference type="SAM" id="MobiDB-lite"/>
    </source>
</evidence>
<evidence type="ECO:0000313" key="4">
    <source>
        <dbReference type="Proteomes" id="UP001374584"/>
    </source>
</evidence>
<sequence length="113" mass="12745">MLLILTLHLLKHWFLPPSPRSPYPQLQPILQRLYPSQRPHASKASRTSPAPEPQDVFKRFGILNENGTMADEFEVGDFEEGKPEEAKNVSLVAKNFELAPMVAVSKFECARAT</sequence>
<dbReference type="AlphaFoldDB" id="A0AAN9ML58"/>
<protein>
    <submittedName>
        <fullName evidence="3">Uncharacterized protein</fullName>
    </submittedName>
</protein>
<keyword evidence="4" id="KW-1185">Reference proteome</keyword>
<name>A0AAN9ML58_PHACN</name>
<evidence type="ECO:0000256" key="2">
    <source>
        <dbReference type="SAM" id="SignalP"/>
    </source>
</evidence>
<dbReference type="EMBL" id="JAYMYR010000007">
    <property type="protein sequence ID" value="KAK7353962.1"/>
    <property type="molecule type" value="Genomic_DNA"/>
</dbReference>
<dbReference type="Proteomes" id="UP001374584">
    <property type="component" value="Unassembled WGS sequence"/>
</dbReference>
<accession>A0AAN9ML58</accession>
<evidence type="ECO:0000313" key="3">
    <source>
        <dbReference type="EMBL" id="KAK7353962.1"/>
    </source>
</evidence>
<proteinExistence type="predicted"/>